<accession>A0A0E9TDG1</accession>
<sequence>MCVETVKSRKLEMERRPLLLRRRKRKTEKRWQRSDQTEKKTVSPESNDRKNPTSQEEICDSGLWPGNL</sequence>
<dbReference type="EMBL" id="GBXM01057105">
    <property type="protein sequence ID" value="JAH51472.1"/>
    <property type="molecule type" value="Transcribed_RNA"/>
</dbReference>
<evidence type="ECO:0000256" key="1">
    <source>
        <dbReference type="SAM" id="MobiDB-lite"/>
    </source>
</evidence>
<protein>
    <submittedName>
        <fullName evidence="2">Uncharacterized protein</fullName>
    </submittedName>
</protein>
<name>A0A0E9TDG1_ANGAN</name>
<dbReference type="AlphaFoldDB" id="A0A0E9TDG1"/>
<proteinExistence type="predicted"/>
<reference evidence="2" key="2">
    <citation type="journal article" date="2015" name="Fish Shellfish Immunol.">
        <title>Early steps in the European eel (Anguilla anguilla)-Vibrio vulnificus interaction in the gills: Role of the RtxA13 toxin.</title>
        <authorList>
            <person name="Callol A."/>
            <person name="Pajuelo D."/>
            <person name="Ebbesson L."/>
            <person name="Teles M."/>
            <person name="MacKenzie S."/>
            <person name="Amaro C."/>
        </authorList>
    </citation>
    <scope>NUCLEOTIDE SEQUENCE</scope>
</reference>
<evidence type="ECO:0000313" key="2">
    <source>
        <dbReference type="EMBL" id="JAH51472.1"/>
    </source>
</evidence>
<feature type="compositionally biased region" description="Basic residues" evidence="1">
    <location>
        <begin position="18"/>
        <end position="28"/>
    </location>
</feature>
<feature type="region of interest" description="Disordered" evidence="1">
    <location>
        <begin position="17"/>
        <end position="68"/>
    </location>
</feature>
<feature type="compositionally biased region" description="Basic and acidic residues" evidence="1">
    <location>
        <begin position="29"/>
        <end position="51"/>
    </location>
</feature>
<organism evidence="2">
    <name type="scientific">Anguilla anguilla</name>
    <name type="common">European freshwater eel</name>
    <name type="synonym">Muraena anguilla</name>
    <dbReference type="NCBI Taxonomy" id="7936"/>
    <lineage>
        <taxon>Eukaryota</taxon>
        <taxon>Metazoa</taxon>
        <taxon>Chordata</taxon>
        <taxon>Craniata</taxon>
        <taxon>Vertebrata</taxon>
        <taxon>Euteleostomi</taxon>
        <taxon>Actinopterygii</taxon>
        <taxon>Neopterygii</taxon>
        <taxon>Teleostei</taxon>
        <taxon>Anguilliformes</taxon>
        <taxon>Anguillidae</taxon>
        <taxon>Anguilla</taxon>
    </lineage>
</organism>
<reference evidence="2" key="1">
    <citation type="submission" date="2014-11" db="EMBL/GenBank/DDBJ databases">
        <authorList>
            <person name="Amaro Gonzalez C."/>
        </authorList>
    </citation>
    <scope>NUCLEOTIDE SEQUENCE</scope>
</reference>